<comment type="subunit">
    <text evidence="3 9">Tetramer of two alpha and two beta chains.</text>
</comment>
<dbReference type="EC" id="4.2.1.20" evidence="9"/>
<comment type="catalytic activity">
    <reaction evidence="8 9">
        <text>(1S,2R)-1-C-(indol-3-yl)glycerol 3-phosphate + L-serine = D-glyceraldehyde 3-phosphate + L-tryptophan + H2O</text>
        <dbReference type="Rhea" id="RHEA:10532"/>
        <dbReference type="ChEBI" id="CHEBI:15377"/>
        <dbReference type="ChEBI" id="CHEBI:33384"/>
        <dbReference type="ChEBI" id="CHEBI:57912"/>
        <dbReference type="ChEBI" id="CHEBI:58866"/>
        <dbReference type="ChEBI" id="CHEBI:59776"/>
        <dbReference type="EC" id="4.2.1.20"/>
    </reaction>
</comment>
<proteinExistence type="inferred from homology"/>
<evidence type="ECO:0000256" key="4">
    <source>
        <dbReference type="ARBA" id="ARBA00022605"/>
    </source>
</evidence>
<evidence type="ECO:0000256" key="9">
    <source>
        <dbReference type="HAMAP-Rule" id="MF_00131"/>
    </source>
</evidence>
<evidence type="ECO:0000256" key="8">
    <source>
        <dbReference type="ARBA" id="ARBA00049047"/>
    </source>
</evidence>
<comment type="similarity">
    <text evidence="9 10">Belongs to the TrpA family.</text>
</comment>
<accession>A0A423PEC1</accession>
<evidence type="ECO:0000256" key="6">
    <source>
        <dbReference type="ARBA" id="ARBA00023141"/>
    </source>
</evidence>
<feature type="active site" description="Proton acceptor" evidence="9">
    <location>
        <position position="49"/>
    </location>
</feature>
<evidence type="ECO:0000256" key="7">
    <source>
        <dbReference type="ARBA" id="ARBA00023239"/>
    </source>
</evidence>
<dbReference type="InterPro" id="IPR013785">
    <property type="entry name" value="Aldolase_TIM"/>
</dbReference>
<sequence>MSRLDTRFSALREAGRTALIPYLTAGDPRPDATVGFMHALVAAGADVIEVGVPFTDPMADGPVIQAACERALVHGTSLSQVLDMVAEFRRDDGDTPVVLMGYLNPIDRLGLAGFAERAAAVGVDGVLIVDMTAEEAPEIMPTLNAHGLDAVCLIAPTTSESRMARICENAGGFVYYVSFKGVTGSSSLDVSSLGGQIERIRGYSRLPVAVGFGVRTAANAADVARVADAVVVGSTLVRCIADGGDDLAATREALGTTLAGMRSAIDAQDSNNREERRA</sequence>
<evidence type="ECO:0000313" key="12">
    <source>
        <dbReference type="Proteomes" id="UP000285123"/>
    </source>
</evidence>
<keyword evidence="7 9" id="KW-0456">Lyase</keyword>
<dbReference type="OrthoDB" id="9804578at2"/>
<dbReference type="AlphaFoldDB" id="A0A423PEC1"/>
<evidence type="ECO:0000256" key="5">
    <source>
        <dbReference type="ARBA" id="ARBA00022822"/>
    </source>
</evidence>
<dbReference type="Proteomes" id="UP000285123">
    <property type="component" value="Unassembled WGS sequence"/>
</dbReference>
<gene>
    <name evidence="9 11" type="primary">trpA</name>
    <name evidence="11" type="ORF">SAHL_16395</name>
</gene>
<dbReference type="EMBL" id="AYKF01000132">
    <property type="protein sequence ID" value="ROO23937.1"/>
    <property type="molecule type" value="Genomic_DNA"/>
</dbReference>
<evidence type="ECO:0000256" key="10">
    <source>
        <dbReference type="RuleBase" id="RU003662"/>
    </source>
</evidence>
<dbReference type="NCBIfam" id="TIGR00262">
    <property type="entry name" value="trpA"/>
    <property type="match status" value="1"/>
</dbReference>
<feature type="active site" description="Proton acceptor" evidence="9">
    <location>
        <position position="60"/>
    </location>
</feature>
<dbReference type="GO" id="GO:0004834">
    <property type="term" value="F:tryptophan synthase activity"/>
    <property type="evidence" value="ECO:0007669"/>
    <property type="project" value="UniProtKB-UniRule"/>
</dbReference>
<comment type="caution">
    <text evidence="11">The sequence shown here is derived from an EMBL/GenBank/DDBJ whole genome shotgun (WGS) entry which is preliminary data.</text>
</comment>
<comment type="pathway">
    <text evidence="2 9">Amino-acid biosynthesis; L-tryptophan biosynthesis; L-tryptophan from chorismate: step 5/5.</text>
</comment>
<dbReference type="FunFam" id="3.20.20.70:FF:000037">
    <property type="entry name" value="Tryptophan synthase alpha chain"/>
    <property type="match status" value="1"/>
</dbReference>
<dbReference type="Gene3D" id="3.20.20.70">
    <property type="entry name" value="Aldolase class I"/>
    <property type="match status" value="1"/>
</dbReference>
<keyword evidence="4 9" id="KW-0028">Amino-acid biosynthesis</keyword>
<dbReference type="PANTHER" id="PTHR43406:SF1">
    <property type="entry name" value="TRYPTOPHAN SYNTHASE ALPHA CHAIN, CHLOROPLASTIC"/>
    <property type="match status" value="1"/>
</dbReference>
<name>A0A423PEC1_9GAMM</name>
<dbReference type="PANTHER" id="PTHR43406">
    <property type="entry name" value="TRYPTOPHAN SYNTHASE, ALPHA CHAIN"/>
    <property type="match status" value="1"/>
</dbReference>
<dbReference type="CDD" id="cd04724">
    <property type="entry name" value="Tryptophan_synthase_alpha"/>
    <property type="match status" value="1"/>
</dbReference>
<dbReference type="UniPathway" id="UPA00035">
    <property type="reaction ID" value="UER00044"/>
</dbReference>
<dbReference type="Pfam" id="PF00290">
    <property type="entry name" value="Trp_syntA"/>
    <property type="match status" value="1"/>
</dbReference>
<evidence type="ECO:0000313" key="11">
    <source>
        <dbReference type="EMBL" id="ROO23937.1"/>
    </source>
</evidence>
<protein>
    <recommendedName>
        <fullName evidence="9">Tryptophan synthase alpha chain</fullName>
        <ecNumber evidence="9">4.2.1.20</ecNumber>
    </recommendedName>
</protein>
<dbReference type="PROSITE" id="PS00167">
    <property type="entry name" value="TRP_SYNTHASE_ALPHA"/>
    <property type="match status" value="1"/>
</dbReference>
<evidence type="ECO:0000256" key="1">
    <source>
        <dbReference type="ARBA" id="ARBA00003365"/>
    </source>
</evidence>
<dbReference type="GO" id="GO:0005829">
    <property type="term" value="C:cytosol"/>
    <property type="evidence" value="ECO:0007669"/>
    <property type="project" value="TreeGrafter"/>
</dbReference>
<keyword evidence="5 9" id="KW-0822">Tryptophan biosynthesis</keyword>
<comment type="function">
    <text evidence="1 9">The alpha subunit is responsible for the aldol cleavage of indoleglycerol phosphate to indole and glyceraldehyde 3-phosphate.</text>
</comment>
<keyword evidence="6 9" id="KW-0057">Aromatic amino acid biosynthesis</keyword>
<reference evidence="11 12" key="1">
    <citation type="submission" date="2013-10" db="EMBL/GenBank/DDBJ databases">
        <title>Salinisphaera halophila YIM 95161 Genome Sequencing.</title>
        <authorList>
            <person name="Lai Q."/>
            <person name="Li C."/>
            <person name="Shao Z."/>
        </authorList>
    </citation>
    <scope>NUCLEOTIDE SEQUENCE [LARGE SCALE GENOMIC DNA]</scope>
    <source>
        <strain evidence="11 12">YIM 95161</strain>
    </source>
</reference>
<dbReference type="SUPFAM" id="SSF51366">
    <property type="entry name" value="Ribulose-phoshate binding barrel"/>
    <property type="match status" value="1"/>
</dbReference>
<evidence type="ECO:0000256" key="3">
    <source>
        <dbReference type="ARBA" id="ARBA00011270"/>
    </source>
</evidence>
<dbReference type="InterPro" id="IPR011060">
    <property type="entry name" value="RibuloseP-bd_barrel"/>
</dbReference>
<evidence type="ECO:0000256" key="2">
    <source>
        <dbReference type="ARBA" id="ARBA00004733"/>
    </source>
</evidence>
<dbReference type="InterPro" id="IPR002028">
    <property type="entry name" value="Trp_synthase_suA"/>
</dbReference>
<dbReference type="InterPro" id="IPR018204">
    <property type="entry name" value="Trp_synthase_alpha_AS"/>
</dbReference>
<organism evidence="11 12">
    <name type="scientific">Salinisphaera orenii YIM 95161</name>
    <dbReference type="NCBI Taxonomy" id="1051139"/>
    <lineage>
        <taxon>Bacteria</taxon>
        <taxon>Pseudomonadati</taxon>
        <taxon>Pseudomonadota</taxon>
        <taxon>Gammaproteobacteria</taxon>
        <taxon>Salinisphaerales</taxon>
        <taxon>Salinisphaeraceae</taxon>
        <taxon>Salinisphaera</taxon>
    </lineage>
</organism>
<dbReference type="RefSeq" id="WP_123592474.1">
    <property type="nucleotide sequence ID" value="NZ_AYKF01000132.1"/>
</dbReference>
<dbReference type="HAMAP" id="MF_00131">
    <property type="entry name" value="Trp_synth_alpha"/>
    <property type="match status" value="1"/>
</dbReference>